<evidence type="ECO:0000256" key="2">
    <source>
        <dbReference type="ARBA" id="ARBA00022801"/>
    </source>
</evidence>
<dbReference type="PIRSF" id="PIRSF003230">
    <property type="entry name" value="YbgC"/>
    <property type="match status" value="1"/>
</dbReference>
<dbReference type="AlphaFoldDB" id="A0A6G8Q6H6"/>
<dbReference type="Proteomes" id="UP000501452">
    <property type="component" value="Chromosome"/>
</dbReference>
<dbReference type="Pfam" id="PF13279">
    <property type="entry name" value="4HBT_2"/>
    <property type="match status" value="1"/>
</dbReference>
<dbReference type="NCBIfam" id="TIGR00051">
    <property type="entry name" value="YbgC/FadM family acyl-CoA thioesterase"/>
    <property type="match status" value="1"/>
</dbReference>
<keyword evidence="4" id="KW-1185">Reference proteome</keyword>
<dbReference type="InterPro" id="IPR050563">
    <property type="entry name" value="4-hydroxybenzoyl-CoA_TE"/>
</dbReference>
<dbReference type="InterPro" id="IPR006684">
    <property type="entry name" value="YbgC/YbaW"/>
</dbReference>
<dbReference type="CDD" id="cd00586">
    <property type="entry name" value="4HBT"/>
    <property type="match status" value="1"/>
</dbReference>
<sequence>MVRETVLRVRYSEIDAQGHVNNANYLSYFEVGRVEWLRDAGHSYREMEERGYGFVVVEALVRYRRAAYFDDELKIRTEISDLSRASVQFAYEVLREDGLVATGHTRHAYVDLASGKPIRMPKELDLLGSG</sequence>
<gene>
    <name evidence="3" type="ORF">GBA63_04760</name>
</gene>
<dbReference type="PANTHER" id="PTHR31793:SF27">
    <property type="entry name" value="NOVEL THIOESTERASE SUPERFAMILY DOMAIN AND SAPOSIN A-TYPE DOMAIN CONTAINING PROTEIN (0610012H03RIK)"/>
    <property type="match status" value="1"/>
</dbReference>
<evidence type="ECO:0000256" key="1">
    <source>
        <dbReference type="ARBA" id="ARBA00005953"/>
    </source>
</evidence>
<accession>A0A6G8Q6H6</accession>
<dbReference type="KEGG" id="rub:GBA63_04760"/>
<dbReference type="SUPFAM" id="SSF54637">
    <property type="entry name" value="Thioesterase/thiol ester dehydrase-isomerase"/>
    <property type="match status" value="1"/>
</dbReference>
<name>A0A6G8Q6H6_9ACTN</name>
<keyword evidence="2 3" id="KW-0378">Hydrolase</keyword>
<dbReference type="RefSeq" id="WP_166179823.1">
    <property type="nucleotide sequence ID" value="NZ_CP045119.1"/>
</dbReference>
<dbReference type="GO" id="GO:0047617">
    <property type="term" value="F:fatty acyl-CoA hydrolase activity"/>
    <property type="evidence" value="ECO:0007669"/>
    <property type="project" value="TreeGrafter"/>
</dbReference>
<reference evidence="3 4" key="1">
    <citation type="submission" date="2019-10" db="EMBL/GenBank/DDBJ databases">
        <title>Rubrobacter sp nov SCSIO 52090 isolated from a deep-sea sediment in the South China Sea.</title>
        <authorList>
            <person name="Chen R.W."/>
        </authorList>
    </citation>
    <scope>NUCLEOTIDE SEQUENCE [LARGE SCALE GENOMIC DNA]</scope>
    <source>
        <strain evidence="3 4">SCSIO 52909</strain>
    </source>
</reference>
<organism evidence="3 4">
    <name type="scientific">Rubrobacter tropicus</name>
    <dbReference type="NCBI Taxonomy" id="2653851"/>
    <lineage>
        <taxon>Bacteria</taxon>
        <taxon>Bacillati</taxon>
        <taxon>Actinomycetota</taxon>
        <taxon>Rubrobacteria</taxon>
        <taxon>Rubrobacterales</taxon>
        <taxon>Rubrobacteraceae</taxon>
        <taxon>Rubrobacter</taxon>
    </lineage>
</organism>
<comment type="similarity">
    <text evidence="1">Belongs to the 4-hydroxybenzoyl-CoA thioesterase family.</text>
</comment>
<dbReference type="InterPro" id="IPR029069">
    <property type="entry name" value="HotDog_dom_sf"/>
</dbReference>
<dbReference type="Gene3D" id="3.10.129.10">
    <property type="entry name" value="Hotdog Thioesterase"/>
    <property type="match status" value="1"/>
</dbReference>
<dbReference type="EC" id="3.1.2.-" evidence="3"/>
<dbReference type="PANTHER" id="PTHR31793">
    <property type="entry name" value="4-HYDROXYBENZOYL-COA THIOESTERASE FAMILY MEMBER"/>
    <property type="match status" value="1"/>
</dbReference>
<dbReference type="EMBL" id="CP045119">
    <property type="protein sequence ID" value="QIN82028.1"/>
    <property type="molecule type" value="Genomic_DNA"/>
</dbReference>
<protein>
    <submittedName>
        <fullName evidence="3">YbgC/FadM family acyl-CoA thioesterase</fullName>
        <ecNumber evidence="3">3.1.2.-</ecNumber>
    </submittedName>
</protein>
<evidence type="ECO:0000313" key="4">
    <source>
        <dbReference type="Proteomes" id="UP000501452"/>
    </source>
</evidence>
<proteinExistence type="inferred from homology"/>
<evidence type="ECO:0000313" key="3">
    <source>
        <dbReference type="EMBL" id="QIN82028.1"/>
    </source>
</evidence>